<gene>
    <name evidence="1" type="ORF">M8542_07610</name>
</gene>
<dbReference type="AlphaFoldDB" id="A0A9X2SJT6"/>
<evidence type="ECO:0000313" key="1">
    <source>
        <dbReference type="EMBL" id="MCR6482680.1"/>
    </source>
</evidence>
<reference evidence="1" key="1">
    <citation type="submission" date="2022-06" db="EMBL/GenBank/DDBJ databases">
        <title>Amycolatopsis iheyaensis sp. nov., a new species of the genus Amycolatopsis isolated from soil in Iheya island, Japan.</title>
        <authorList>
            <person name="Ngamcharungchit C."/>
            <person name="Kanto H."/>
            <person name="Take A."/>
            <person name="Intra B."/>
            <person name="Matsumoto A."/>
            <person name="Panbangred W."/>
            <person name="Inahashi Y."/>
        </authorList>
    </citation>
    <scope>NUCLEOTIDE SEQUENCE</scope>
    <source>
        <strain evidence="1">OK19-0408</strain>
    </source>
</reference>
<evidence type="ECO:0000313" key="2">
    <source>
        <dbReference type="Proteomes" id="UP001144096"/>
    </source>
</evidence>
<accession>A0A9X2SJT6</accession>
<dbReference type="Proteomes" id="UP001144096">
    <property type="component" value="Unassembled WGS sequence"/>
</dbReference>
<sequence length="262" mass="27676">MTTLGKLGATLGRTETGVVETAVELEELGYGTLWLPGGQGSNLPLITEVVRGTTKIPVASGILPVVRVPAADVARAYADLPAGRFVAGLGGAHGPRPLATLNSYLDELDDTVPASARILSALGPKMLELARDRAAGAYPYLVTTDYVASAREILGPDRQLAVLFNVVAETDPATAREAIRAGSLRFLSGVPGYANNLRRMGFTDADITGLSDRLVDGVTVWGGFDTVVARLREYVEAGADQVVVPVADLPREWWPRLVEALA</sequence>
<protein>
    <submittedName>
        <fullName evidence="1">TIGR03620 family F420-dependent LLM class oxidoreductase</fullName>
    </submittedName>
</protein>
<proteinExistence type="predicted"/>
<dbReference type="InterPro" id="IPR036661">
    <property type="entry name" value="Luciferase-like_sf"/>
</dbReference>
<dbReference type="GO" id="GO:0016705">
    <property type="term" value="F:oxidoreductase activity, acting on paired donors, with incorporation or reduction of molecular oxygen"/>
    <property type="evidence" value="ECO:0007669"/>
    <property type="project" value="InterPro"/>
</dbReference>
<dbReference type="Gene3D" id="3.20.20.30">
    <property type="entry name" value="Luciferase-like domain"/>
    <property type="match status" value="1"/>
</dbReference>
<dbReference type="SUPFAM" id="SSF51679">
    <property type="entry name" value="Bacterial luciferase-like"/>
    <property type="match status" value="1"/>
</dbReference>
<organism evidence="1 2">
    <name type="scientific">Amycolatopsis iheyensis</name>
    <dbReference type="NCBI Taxonomy" id="2945988"/>
    <lineage>
        <taxon>Bacteria</taxon>
        <taxon>Bacillati</taxon>
        <taxon>Actinomycetota</taxon>
        <taxon>Actinomycetes</taxon>
        <taxon>Pseudonocardiales</taxon>
        <taxon>Pseudonocardiaceae</taxon>
        <taxon>Amycolatopsis</taxon>
    </lineage>
</organism>
<dbReference type="RefSeq" id="WP_257919312.1">
    <property type="nucleotide sequence ID" value="NZ_JAMXQV010000003.1"/>
</dbReference>
<name>A0A9X2SJT6_9PSEU</name>
<comment type="caution">
    <text evidence="1">The sequence shown here is derived from an EMBL/GenBank/DDBJ whole genome shotgun (WGS) entry which is preliminary data.</text>
</comment>
<keyword evidence="2" id="KW-1185">Reference proteome</keyword>
<dbReference type="InterPro" id="IPR019922">
    <property type="entry name" value="Lucif-like_OxRdatse_MSMEG_4141"/>
</dbReference>
<dbReference type="EMBL" id="JAMXQV010000003">
    <property type="protein sequence ID" value="MCR6482680.1"/>
    <property type="molecule type" value="Genomic_DNA"/>
</dbReference>
<dbReference type="NCBIfam" id="TIGR03620">
    <property type="entry name" value="F420_MSMEG_4141"/>
    <property type="match status" value="1"/>
</dbReference>